<reference evidence="1 2" key="1">
    <citation type="submission" date="2018-11" db="EMBL/GenBank/DDBJ databases">
        <title>Species Designations Belie Phenotypic and Genotypic Heterogeneity in Oral Streptococci.</title>
        <authorList>
            <person name="Velsko I."/>
        </authorList>
    </citation>
    <scope>NUCLEOTIDE SEQUENCE [LARGE SCALE GENOMIC DNA]</scope>
    <source>
        <strain evidence="1 2">BCC15</strain>
    </source>
</reference>
<dbReference type="Pfam" id="PF15597">
    <property type="entry name" value="Imm59"/>
    <property type="match status" value="1"/>
</dbReference>
<dbReference type="AlphaFoldDB" id="A0A3R9IR35"/>
<protein>
    <submittedName>
        <fullName evidence="1">Uncharacterized protein</fullName>
    </submittedName>
</protein>
<dbReference type="EMBL" id="RJNH01000025">
    <property type="protein sequence ID" value="RSI57979.1"/>
    <property type="molecule type" value="Genomic_DNA"/>
</dbReference>
<dbReference type="Proteomes" id="UP000278653">
    <property type="component" value="Unassembled WGS sequence"/>
</dbReference>
<proteinExistence type="predicted"/>
<gene>
    <name evidence="1" type="ORF">D8865_10785</name>
</gene>
<name>A0A3R9IR35_STRMT</name>
<dbReference type="InterPro" id="IPR028954">
    <property type="entry name" value="Imm59"/>
</dbReference>
<organism evidence="1 2">
    <name type="scientific">Streptococcus mitis</name>
    <dbReference type="NCBI Taxonomy" id="28037"/>
    <lineage>
        <taxon>Bacteria</taxon>
        <taxon>Bacillati</taxon>
        <taxon>Bacillota</taxon>
        <taxon>Bacilli</taxon>
        <taxon>Lactobacillales</taxon>
        <taxon>Streptococcaceae</taxon>
        <taxon>Streptococcus</taxon>
        <taxon>Streptococcus mitis group</taxon>
    </lineage>
</organism>
<evidence type="ECO:0000313" key="1">
    <source>
        <dbReference type="EMBL" id="RSI57979.1"/>
    </source>
</evidence>
<accession>A0A3R9IR35</accession>
<dbReference type="RefSeq" id="WP_125448217.1">
    <property type="nucleotide sequence ID" value="NZ_JALDWG010000028.1"/>
</dbReference>
<sequence length="109" mass="13214">MKNMDLLRENILKEIKELGYESLRYSVFNEHGLSEWETRIEFNNETEKYEVYLTRDRAGKGKIFEYTNFKEAKEKFMELLEHTVSRNKYYISNGWAPQYPSPLWDDVTE</sequence>
<evidence type="ECO:0000313" key="2">
    <source>
        <dbReference type="Proteomes" id="UP000278653"/>
    </source>
</evidence>
<comment type="caution">
    <text evidence="1">The sequence shown here is derived from an EMBL/GenBank/DDBJ whole genome shotgun (WGS) entry which is preliminary data.</text>
</comment>